<sequence>MSALHTSAPHSARSSPASTPLNMSRHTSASPAPSSASASQHGQETQESDNDSQGVQMILRIKRKRNQDPVEALIINQNERRSKRRSMVFPDTTNEAPTSSRHGSAEPSEASQSKQRGVFRLAETVSLQSFSDPIAARKLHQRISALSRGSPAGPSTKPLHPSKLSQSVSSPSLTQTMQHSLRQASATSTAVASDNIAGASRTQRSLANSVPSLLKSADASTSATPAERVKALASEQIDRDKERRSRSSTPVGMRFRVVMKDSAGKGLRRSGSSASLRKMRSGALQSSPWHTSARPPEIRSRKEKEAEAIFGRIIDAETESSGPAASLSAPKAPRGKQSKAAQPDAEMEGLDAKFAEMLGDYLRSNNMEPAQDLDQMVQGTSQADAAVPESIVPSPGLDEEDGDEEDYVYDVYYRDMLPTKAGPQGSAETGLQPAQVAGREKGAAAAYGAVPDSMALPRVLGGEVVPPESAALAAAFPGLDFAGPNAVIAHLEGFVDSDDELEQADEEGFESFDEGEDEDSNDEGFYRNDYPEQELPDADEVDFDYDDDDSDLDEHDQYSLSDGSF</sequence>
<dbReference type="STRING" id="1151754.M9M6V6"/>
<dbReference type="EMBL" id="DF196788">
    <property type="protein sequence ID" value="GAC76600.1"/>
    <property type="molecule type" value="Genomic_DNA"/>
</dbReference>
<feature type="compositionally biased region" description="Acidic residues" evidence="2">
    <location>
        <begin position="497"/>
        <end position="522"/>
    </location>
</feature>
<accession>M9M6V6</accession>
<feature type="compositionally biased region" description="Polar residues" evidence="2">
    <location>
        <begin position="91"/>
        <end position="102"/>
    </location>
</feature>
<gene>
    <name evidence="4" type="ORF">PANT_22d00105</name>
</gene>
<feature type="compositionally biased region" description="Low complexity" evidence="2">
    <location>
        <begin position="28"/>
        <end position="39"/>
    </location>
</feature>
<dbReference type="GO" id="GO:0006606">
    <property type="term" value="P:protein import into nucleus"/>
    <property type="evidence" value="ECO:0007669"/>
    <property type="project" value="InterPro"/>
</dbReference>
<feature type="compositionally biased region" description="Basic and acidic residues" evidence="2">
    <location>
        <begin position="296"/>
        <end position="307"/>
    </location>
</feature>
<proteinExistence type="inferred from homology"/>
<evidence type="ECO:0000256" key="1">
    <source>
        <dbReference type="ARBA" id="ARBA00010218"/>
    </source>
</evidence>
<feature type="compositionally biased region" description="Polar residues" evidence="2">
    <location>
        <begin position="177"/>
        <end position="186"/>
    </location>
</feature>
<evidence type="ECO:0000259" key="3">
    <source>
        <dbReference type="Pfam" id="PF08574"/>
    </source>
</evidence>
<feature type="compositionally biased region" description="Polar residues" evidence="2">
    <location>
        <begin position="40"/>
        <end position="55"/>
    </location>
</feature>
<feature type="region of interest" description="Disordered" evidence="2">
    <location>
        <begin position="497"/>
        <end position="565"/>
    </location>
</feature>
<dbReference type="OrthoDB" id="6255506at2759"/>
<dbReference type="Proteomes" id="UP000011976">
    <property type="component" value="Unassembled WGS sequence"/>
</dbReference>
<feature type="compositionally biased region" description="Acidic residues" evidence="2">
    <location>
        <begin position="531"/>
        <end position="554"/>
    </location>
</feature>
<dbReference type="InterPro" id="IPR013883">
    <property type="entry name" value="TF_Iwr1_dom"/>
</dbReference>
<dbReference type="AlphaFoldDB" id="M9M6V6"/>
<dbReference type="Pfam" id="PF08574">
    <property type="entry name" value="Iwr1"/>
    <property type="match status" value="1"/>
</dbReference>
<evidence type="ECO:0000256" key="2">
    <source>
        <dbReference type="SAM" id="MobiDB-lite"/>
    </source>
</evidence>
<feature type="region of interest" description="Disordered" evidence="2">
    <location>
        <begin position="141"/>
        <end position="186"/>
    </location>
</feature>
<evidence type="ECO:0000313" key="5">
    <source>
        <dbReference type="Proteomes" id="UP000011976"/>
    </source>
</evidence>
<dbReference type="PANTHER" id="PTHR28063">
    <property type="entry name" value="RNA POLYMERASE II NUCLEAR LOCALIZATION PROTEIN IWR1"/>
    <property type="match status" value="1"/>
</dbReference>
<reference evidence="5" key="1">
    <citation type="journal article" date="2013" name="Genome Announc.">
        <title>Genome sequence of the basidiomycetous yeast Pseudozyma antarctica T-34, a producer of the glycolipid biosurfactants mannosylerythritol lipids.</title>
        <authorList>
            <person name="Morita T."/>
            <person name="Koike H."/>
            <person name="Koyama Y."/>
            <person name="Hagiwara H."/>
            <person name="Ito E."/>
            <person name="Fukuoka T."/>
            <person name="Imura T."/>
            <person name="Machida M."/>
            <person name="Kitamoto D."/>
        </authorList>
    </citation>
    <scope>NUCLEOTIDE SEQUENCE [LARGE SCALE GENOMIC DNA]</scope>
    <source>
        <strain evidence="5">T-34</strain>
    </source>
</reference>
<protein>
    <recommendedName>
        <fullName evidence="3">Transcription factor Iwr1 domain-containing protein</fullName>
    </recommendedName>
</protein>
<feature type="region of interest" description="Disordered" evidence="2">
    <location>
        <begin position="217"/>
        <end position="346"/>
    </location>
</feature>
<dbReference type="PANTHER" id="PTHR28063:SF1">
    <property type="entry name" value="RNA POLYMERASE II NUCLEAR LOCALIZATION PROTEIN IWR1"/>
    <property type="match status" value="1"/>
</dbReference>
<evidence type="ECO:0000313" key="4">
    <source>
        <dbReference type="EMBL" id="GAC76600.1"/>
    </source>
</evidence>
<feature type="compositionally biased region" description="Low complexity" evidence="2">
    <location>
        <begin position="1"/>
        <end position="20"/>
    </location>
</feature>
<dbReference type="InterPro" id="IPR040150">
    <property type="entry name" value="Iwr1"/>
</dbReference>
<comment type="similarity">
    <text evidence="1">Belongs to the IWR1/SLC7A6OS family.</text>
</comment>
<feature type="compositionally biased region" description="Basic and acidic residues" evidence="2">
    <location>
        <begin position="236"/>
        <end position="245"/>
    </location>
</feature>
<feature type="region of interest" description="Disordered" evidence="2">
    <location>
        <begin position="1"/>
        <end position="117"/>
    </location>
</feature>
<feature type="domain" description="Transcription factor Iwr1" evidence="3">
    <location>
        <begin position="492"/>
        <end position="534"/>
    </location>
</feature>
<organism evidence="4 5">
    <name type="scientific">Pseudozyma antarctica (strain T-34)</name>
    <name type="common">Yeast</name>
    <name type="synonym">Candida antarctica</name>
    <dbReference type="NCBI Taxonomy" id="1151754"/>
    <lineage>
        <taxon>Eukaryota</taxon>
        <taxon>Fungi</taxon>
        <taxon>Dikarya</taxon>
        <taxon>Basidiomycota</taxon>
        <taxon>Ustilaginomycotina</taxon>
        <taxon>Ustilaginomycetes</taxon>
        <taxon>Ustilaginales</taxon>
        <taxon>Ustilaginaceae</taxon>
        <taxon>Moesziomyces</taxon>
    </lineage>
</organism>
<feature type="compositionally biased region" description="Low complexity" evidence="2">
    <location>
        <begin position="161"/>
        <end position="176"/>
    </location>
</feature>
<name>M9M6V6_PSEA3</name>